<dbReference type="RefSeq" id="XP_031911130.1">
    <property type="nucleotide sequence ID" value="XM_032060452.1"/>
</dbReference>
<accession>A0A5N6SME7</accession>
<evidence type="ECO:0000313" key="2">
    <source>
        <dbReference type="Proteomes" id="UP000325672"/>
    </source>
</evidence>
<gene>
    <name evidence="1" type="ORF">BDV38DRAFT_285269</name>
</gene>
<dbReference type="AlphaFoldDB" id="A0A5N6SME7"/>
<proteinExistence type="predicted"/>
<evidence type="ECO:0000313" key="1">
    <source>
        <dbReference type="EMBL" id="KAE8135067.1"/>
    </source>
</evidence>
<dbReference type="EMBL" id="ML743597">
    <property type="protein sequence ID" value="KAE8135067.1"/>
    <property type="molecule type" value="Genomic_DNA"/>
</dbReference>
<keyword evidence="2" id="KW-1185">Reference proteome</keyword>
<dbReference type="OrthoDB" id="3693942at2759"/>
<organism evidence="1 2">
    <name type="scientific">Aspergillus pseudotamarii</name>
    <dbReference type="NCBI Taxonomy" id="132259"/>
    <lineage>
        <taxon>Eukaryota</taxon>
        <taxon>Fungi</taxon>
        <taxon>Dikarya</taxon>
        <taxon>Ascomycota</taxon>
        <taxon>Pezizomycotina</taxon>
        <taxon>Eurotiomycetes</taxon>
        <taxon>Eurotiomycetidae</taxon>
        <taxon>Eurotiales</taxon>
        <taxon>Aspergillaceae</taxon>
        <taxon>Aspergillus</taxon>
        <taxon>Aspergillus subgen. Circumdati</taxon>
    </lineage>
</organism>
<sequence length="270" mass="30458">MSGAPVVCPPPQEEGLSVLPYSSDPEAALQKARKDTAVVPSIHYIDLANSIPGEAQSVLNQYRSEVLSYRSWASLRWWATVDKSQNLPQDDSLVATAKRAGCVARVANADISRTPWLQQFGNSTVQKHISSPVSDLHPTLIGAVLEGFAAPHDEVLETLERVVEQVVKAIEVKAHIPDSLSQLIILQRYEWIPEIRDVKSYTRTILFDITDDTVITNIEKRSQEHIEFDISYNEHESLFNKRGWEQVSRQLDSGKREFRDYVQENTVYAS</sequence>
<protein>
    <submittedName>
        <fullName evidence="1">Uncharacterized protein</fullName>
    </submittedName>
</protein>
<name>A0A5N6SME7_ASPPS</name>
<dbReference type="GeneID" id="43644662"/>
<reference evidence="1 2" key="1">
    <citation type="submission" date="2019-04" db="EMBL/GenBank/DDBJ databases">
        <title>Friends and foes A comparative genomics study of 23 Aspergillus species from section Flavi.</title>
        <authorList>
            <consortium name="DOE Joint Genome Institute"/>
            <person name="Kjaerbolling I."/>
            <person name="Vesth T."/>
            <person name="Frisvad J.C."/>
            <person name="Nybo J.L."/>
            <person name="Theobald S."/>
            <person name="Kildgaard S."/>
            <person name="Isbrandt T."/>
            <person name="Kuo A."/>
            <person name="Sato A."/>
            <person name="Lyhne E.K."/>
            <person name="Kogle M.E."/>
            <person name="Wiebenga A."/>
            <person name="Kun R.S."/>
            <person name="Lubbers R.J."/>
            <person name="Makela M.R."/>
            <person name="Barry K."/>
            <person name="Chovatia M."/>
            <person name="Clum A."/>
            <person name="Daum C."/>
            <person name="Haridas S."/>
            <person name="He G."/>
            <person name="LaButti K."/>
            <person name="Lipzen A."/>
            <person name="Mondo S."/>
            <person name="Riley R."/>
            <person name="Salamov A."/>
            <person name="Simmons B.A."/>
            <person name="Magnuson J.K."/>
            <person name="Henrissat B."/>
            <person name="Mortensen U.H."/>
            <person name="Larsen T.O."/>
            <person name="Devries R.P."/>
            <person name="Grigoriev I.V."/>
            <person name="Machida M."/>
            <person name="Baker S.E."/>
            <person name="Andersen M.R."/>
        </authorList>
    </citation>
    <scope>NUCLEOTIDE SEQUENCE [LARGE SCALE GENOMIC DNA]</scope>
    <source>
        <strain evidence="1 2">CBS 117625</strain>
    </source>
</reference>
<dbReference type="Proteomes" id="UP000325672">
    <property type="component" value="Unassembled WGS sequence"/>
</dbReference>